<feature type="non-terminal residue" evidence="1">
    <location>
        <position position="203"/>
    </location>
</feature>
<proteinExistence type="predicted"/>
<sequence>MPGLGAGRVWPKGGRDGAGAAALALATLAELACRPGLPPPPDTSTEEANWLADGALVGRQGVAATTAPEAAARPPVGGACCCCWGTSGGALDPTVTPCWAMMSDRSRSGSWTSPVISSCACFVASAEPRMRMVRSPWPLCFSTSMCAPEASRMALMLQPQRPMTRLMALDGTVTFLERRTTSFQPSSPRWWWPLPPAASPAAH</sequence>
<protein>
    <submittedName>
        <fullName evidence="1">Putative secreted protein</fullName>
    </submittedName>
</protein>
<evidence type="ECO:0000313" key="1">
    <source>
        <dbReference type="EMBL" id="JAR93614.1"/>
    </source>
</evidence>
<reference evidence="1" key="1">
    <citation type="journal article" date="2018" name="PLoS Negl. Trop. Dis.">
        <title>Sialome diversity of ticks revealed by RNAseq of single tick salivary glands.</title>
        <authorList>
            <person name="Perner J."/>
            <person name="Kropackova S."/>
            <person name="Kopacek P."/>
            <person name="Ribeiro J.M."/>
        </authorList>
    </citation>
    <scope>NUCLEOTIDE SEQUENCE</scope>
    <source>
        <strain evidence="1">Siblings of single egg batch collected in Ceske Budejovice</strain>
        <tissue evidence="1">Salivary glands</tissue>
    </source>
</reference>
<organism evidence="1">
    <name type="scientific">Ixodes ricinus</name>
    <name type="common">Common tick</name>
    <name type="synonym">Acarus ricinus</name>
    <dbReference type="NCBI Taxonomy" id="34613"/>
    <lineage>
        <taxon>Eukaryota</taxon>
        <taxon>Metazoa</taxon>
        <taxon>Ecdysozoa</taxon>
        <taxon>Arthropoda</taxon>
        <taxon>Chelicerata</taxon>
        <taxon>Arachnida</taxon>
        <taxon>Acari</taxon>
        <taxon>Parasitiformes</taxon>
        <taxon>Ixodida</taxon>
        <taxon>Ixodoidea</taxon>
        <taxon>Ixodidae</taxon>
        <taxon>Ixodinae</taxon>
        <taxon>Ixodes</taxon>
    </lineage>
</organism>
<accession>A0A147BS64</accession>
<dbReference type="AlphaFoldDB" id="A0A147BS64"/>
<name>A0A147BS64_IXORI</name>
<dbReference type="EMBL" id="GEGO01001790">
    <property type="protein sequence ID" value="JAR93614.1"/>
    <property type="molecule type" value="Transcribed_RNA"/>
</dbReference>